<evidence type="ECO:0000313" key="3">
    <source>
        <dbReference type="Proteomes" id="UP000241890"/>
    </source>
</evidence>
<feature type="compositionally biased region" description="Basic and acidic residues" evidence="1">
    <location>
        <begin position="1"/>
        <end position="13"/>
    </location>
</feature>
<organism evidence="2 3">
    <name type="scientific">Hondaea fermentalgiana</name>
    <dbReference type="NCBI Taxonomy" id="2315210"/>
    <lineage>
        <taxon>Eukaryota</taxon>
        <taxon>Sar</taxon>
        <taxon>Stramenopiles</taxon>
        <taxon>Bigyra</taxon>
        <taxon>Labyrinthulomycetes</taxon>
        <taxon>Thraustochytrida</taxon>
        <taxon>Thraustochytriidae</taxon>
        <taxon>Hondaea</taxon>
    </lineage>
</organism>
<proteinExistence type="predicted"/>
<evidence type="ECO:0000313" key="2">
    <source>
        <dbReference type="EMBL" id="GBG28531.1"/>
    </source>
</evidence>
<accession>A0A2R5GJS4</accession>
<dbReference type="AlphaFoldDB" id="A0A2R5GJS4"/>
<sequence>MQKQHELADERSKLQAKSEALKEGGFDPLPKLPSGNRNFVEVKLYDKSAKMTRTGTYEVAGNPVAQICFYMARHKCRYGILSNLNLTYFPKLEMGQDGSMVLHYSDSFSPLTQQGQEDGRVCALGNKRLSDVLREVVPGRRDISNCFAKSIAVDDAGAADDLSHEWALLHLENEVAIYEGPALGLQGTVVPTVVHVGEFDMGARKQVVLVIRNVGHSLCSREGKRIAEAQDFVAVKKRVHAALRSLNDAGIIHGDMGRRNVTIREEDGRVCLIDLGSASCAGGDASRDFELFDMDFNATFEAELALQENSLAKRLSPPNFLRSRSSGSGSGSGNQD</sequence>
<dbReference type="InParanoid" id="A0A2R5GJS4"/>
<feature type="region of interest" description="Disordered" evidence="1">
    <location>
        <begin position="317"/>
        <end position="336"/>
    </location>
</feature>
<evidence type="ECO:0000256" key="1">
    <source>
        <dbReference type="SAM" id="MobiDB-lite"/>
    </source>
</evidence>
<dbReference type="SUPFAM" id="SSF56112">
    <property type="entry name" value="Protein kinase-like (PK-like)"/>
    <property type="match status" value="1"/>
</dbReference>
<reference evidence="2 3" key="1">
    <citation type="submission" date="2017-12" db="EMBL/GenBank/DDBJ databases">
        <title>Sequencing, de novo assembly and annotation of complete genome of a new Thraustochytrid species, strain FCC1311.</title>
        <authorList>
            <person name="Sedici K."/>
            <person name="Godart F."/>
            <person name="Aiese Cigliano R."/>
            <person name="Sanseverino W."/>
            <person name="Barakat M."/>
            <person name="Ortet P."/>
            <person name="Marechal E."/>
            <person name="Cagnac O."/>
            <person name="Amato A."/>
        </authorList>
    </citation>
    <scope>NUCLEOTIDE SEQUENCE [LARGE SCALE GENOMIC DNA]</scope>
</reference>
<dbReference type="InterPro" id="IPR052396">
    <property type="entry name" value="Meiotic_Drive_Suppr_Kinase"/>
</dbReference>
<protein>
    <submittedName>
        <fullName evidence="2">EKC/KEOPS complex subunit BUD32</fullName>
    </submittedName>
</protein>
<name>A0A2R5GJS4_9STRA</name>
<gene>
    <name evidence="2" type="ORF">FCC1311_047542</name>
</gene>
<dbReference type="EMBL" id="BEYU01000042">
    <property type="protein sequence ID" value="GBG28531.1"/>
    <property type="molecule type" value="Genomic_DNA"/>
</dbReference>
<keyword evidence="3" id="KW-1185">Reference proteome</keyword>
<dbReference type="InterPro" id="IPR011009">
    <property type="entry name" value="Kinase-like_dom_sf"/>
</dbReference>
<dbReference type="OrthoDB" id="4062651at2759"/>
<comment type="caution">
    <text evidence="2">The sequence shown here is derived from an EMBL/GenBank/DDBJ whole genome shotgun (WGS) entry which is preliminary data.</text>
</comment>
<feature type="region of interest" description="Disordered" evidence="1">
    <location>
        <begin position="1"/>
        <end position="32"/>
    </location>
</feature>
<dbReference type="Proteomes" id="UP000241890">
    <property type="component" value="Unassembled WGS sequence"/>
</dbReference>
<dbReference type="PANTHER" id="PTHR37171">
    <property type="entry name" value="SERINE/THREONINE-PROTEIN KINASE YRZF-RELATED"/>
    <property type="match status" value="1"/>
</dbReference>
<dbReference type="PANTHER" id="PTHR37171:SF1">
    <property type="entry name" value="SERINE_THREONINE-PROTEIN KINASE YRZF-RELATED"/>
    <property type="match status" value="1"/>
</dbReference>
<dbReference type="Gene3D" id="1.10.510.10">
    <property type="entry name" value="Transferase(Phosphotransferase) domain 1"/>
    <property type="match status" value="1"/>
</dbReference>